<reference evidence="2" key="1">
    <citation type="journal article" date="2024" name="Syst. Appl. Microbiol.">
        <title>First single-strain enrichments of Electrothrix cable bacteria, description of E. aestuarii sp. nov. and E. rattekaaiensis sp. nov., and proposal of a cable bacteria taxonomy following the rules of the SeqCode.</title>
        <authorList>
            <person name="Plum-Jensen L.E."/>
            <person name="Schramm A."/>
            <person name="Marshall I.P.G."/>
        </authorList>
    </citation>
    <scope>NUCLEOTIDE SEQUENCE</scope>
    <source>
        <strain evidence="2">Rat1</strain>
    </source>
</reference>
<dbReference type="Gene3D" id="1.10.30.50">
    <property type="match status" value="1"/>
</dbReference>
<dbReference type="InterPro" id="IPR029471">
    <property type="entry name" value="HNH_5"/>
</dbReference>
<feature type="domain" description="HNH nuclease" evidence="1">
    <location>
        <begin position="30"/>
        <end position="81"/>
    </location>
</feature>
<dbReference type="KEGG" id="eaj:Q3M24_18680"/>
<dbReference type="PANTHER" id="PTHR33877:SF1">
    <property type="entry name" value="TYPE IV METHYL-DIRECTED RESTRICTION ENZYME ECOKMCRA"/>
    <property type="match status" value="1"/>
</dbReference>
<evidence type="ECO:0000313" key="2">
    <source>
        <dbReference type="EMBL" id="XCN75473.1"/>
    </source>
</evidence>
<keyword evidence="2" id="KW-0540">Nuclease</keyword>
<keyword evidence="2" id="KW-0255">Endonuclease</keyword>
<dbReference type="Pfam" id="PF14279">
    <property type="entry name" value="HNH_5"/>
    <property type="match status" value="1"/>
</dbReference>
<dbReference type="InterPro" id="IPR003615">
    <property type="entry name" value="HNH_nuc"/>
</dbReference>
<dbReference type="SMART" id="SM00507">
    <property type="entry name" value="HNHc"/>
    <property type="match status" value="1"/>
</dbReference>
<protein>
    <submittedName>
        <fullName evidence="2">HNH endonuclease</fullName>
    </submittedName>
</protein>
<dbReference type="EMBL" id="CP159373">
    <property type="protein sequence ID" value="XCN75473.1"/>
    <property type="molecule type" value="Genomic_DNA"/>
</dbReference>
<name>A0AAU8M302_9BACT</name>
<dbReference type="InterPro" id="IPR052892">
    <property type="entry name" value="NA-targeting_endonuclease"/>
</dbReference>
<reference evidence="2" key="2">
    <citation type="submission" date="2024-06" db="EMBL/GenBank/DDBJ databases">
        <authorList>
            <person name="Plum-Jensen L.E."/>
            <person name="Schramm A."/>
            <person name="Marshall I.P.G."/>
        </authorList>
    </citation>
    <scope>NUCLEOTIDE SEQUENCE</scope>
    <source>
        <strain evidence="2">Rat1</strain>
    </source>
</reference>
<dbReference type="AlphaFoldDB" id="A0AAU8M302"/>
<gene>
    <name evidence="2" type="ORF">Q3M24_18680</name>
</gene>
<proteinExistence type="predicted"/>
<dbReference type="CDD" id="cd00085">
    <property type="entry name" value="HNHc"/>
    <property type="match status" value="1"/>
</dbReference>
<keyword evidence="2" id="KW-0378">Hydrolase</keyword>
<accession>A0AAU8M302</accession>
<organism evidence="2">
    <name type="scientific">Candidatus Electrothrix aestuarii</name>
    <dbReference type="NCBI Taxonomy" id="3062594"/>
    <lineage>
        <taxon>Bacteria</taxon>
        <taxon>Pseudomonadati</taxon>
        <taxon>Thermodesulfobacteriota</taxon>
        <taxon>Desulfobulbia</taxon>
        <taxon>Desulfobulbales</taxon>
        <taxon>Desulfobulbaceae</taxon>
        <taxon>Candidatus Electrothrix</taxon>
    </lineage>
</organism>
<evidence type="ECO:0000259" key="1">
    <source>
        <dbReference type="SMART" id="SM00507"/>
    </source>
</evidence>
<dbReference type="PANTHER" id="PTHR33877">
    <property type="entry name" value="SLL1193 PROTEIN"/>
    <property type="match status" value="1"/>
</dbReference>
<sequence length="94" mass="10858">MNEDFAYGFGVDESTIRAERKKARELRKTRWWQQKTAEGICHYCQQKFPVNELTMDHVIPLSRGGRSTKGNLVPCCKECNTAKKTDLPPELEEL</sequence>
<dbReference type="GO" id="GO:0004519">
    <property type="term" value="F:endonuclease activity"/>
    <property type="evidence" value="ECO:0007669"/>
    <property type="project" value="UniProtKB-KW"/>
</dbReference>